<dbReference type="EMBL" id="CP043450">
    <property type="protein sequence ID" value="QEM09938.1"/>
    <property type="molecule type" value="Genomic_DNA"/>
</dbReference>
<dbReference type="PANTHER" id="PTHR43711">
    <property type="entry name" value="TWO-COMPONENT HISTIDINE KINASE"/>
    <property type="match status" value="1"/>
</dbReference>
<dbReference type="KEGG" id="mrub:DEO27_007845"/>
<dbReference type="Pfam" id="PF00512">
    <property type="entry name" value="HisKA"/>
    <property type="match status" value="1"/>
</dbReference>
<evidence type="ECO:0000256" key="3">
    <source>
        <dbReference type="ARBA" id="ARBA00022679"/>
    </source>
</evidence>
<organism evidence="7 8">
    <name type="scientific">Mucilaginibacter rubeus</name>
    <dbReference type="NCBI Taxonomy" id="2027860"/>
    <lineage>
        <taxon>Bacteria</taxon>
        <taxon>Pseudomonadati</taxon>
        <taxon>Bacteroidota</taxon>
        <taxon>Sphingobacteriia</taxon>
        <taxon>Sphingobacteriales</taxon>
        <taxon>Sphingobacteriaceae</taxon>
        <taxon>Mucilaginibacter</taxon>
    </lineage>
</organism>
<evidence type="ECO:0000256" key="5">
    <source>
        <dbReference type="ARBA" id="ARBA00023012"/>
    </source>
</evidence>
<dbReference type="Gene3D" id="1.10.287.130">
    <property type="match status" value="1"/>
</dbReference>
<protein>
    <recommendedName>
        <fullName evidence="2">histidine kinase</fullName>
        <ecNumber evidence="2">2.7.13.3</ecNumber>
    </recommendedName>
</protein>
<proteinExistence type="predicted"/>
<evidence type="ECO:0000313" key="7">
    <source>
        <dbReference type="EMBL" id="QEM09938.1"/>
    </source>
</evidence>
<dbReference type="SUPFAM" id="SSF47384">
    <property type="entry name" value="Homodimeric domain of signal transducing histidine kinase"/>
    <property type="match status" value="1"/>
</dbReference>
<evidence type="ECO:0000313" key="8">
    <source>
        <dbReference type="Proteomes" id="UP000251402"/>
    </source>
</evidence>
<keyword evidence="4" id="KW-0418">Kinase</keyword>
<dbReference type="PROSITE" id="PS50113">
    <property type="entry name" value="PAC"/>
    <property type="match status" value="1"/>
</dbReference>
<dbReference type="RefSeq" id="WP_112570241.1">
    <property type="nucleotide sequence ID" value="NZ_CP043450.1"/>
</dbReference>
<dbReference type="PANTHER" id="PTHR43711:SF1">
    <property type="entry name" value="HISTIDINE KINASE 1"/>
    <property type="match status" value="1"/>
</dbReference>
<evidence type="ECO:0000256" key="4">
    <source>
        <dbReference type="ARBA" id="ARBA00022777"/>
    </source>
</evidence>
<feature type="domain" description="PAC" evidence="6">
    <location>
        <begin position="1"/>
        <end position="19"/>
    </location>
</feature>
<dbReference type="InterPro" id="IPR036097">
    <property type="entry name" value="HisK_dim/P_sf"/>
</dbReference>
<dbReference type="EC" id="2.7.13.3" evidence="2"/>
<name>A0A5C1HYP1_9SPHI</name>
<keyword evidence="5" id="KW-0902">Two-component regulatory system</keyword>
<accession>A0A5C1HYP1</accession>
<evidence type="ECO:0000259" key="6">
    <source>
        <dbReference type="PROSITE" id="PS50113"/>
    </source>
</evidence>
<dbReference type="GO" id="GO:0000155">
    <property type="term" value="F:phosphorelay sensor kinase activity"/>
    <property type="evidence" value="ECO:0007669"/>
    <property type="project" value="InterPro"/>
</dbReference>
<dbReference type="CDD" id="cd00082">
    <property type="entry name" value="HisKA"/>
    <property type="match status" value="1"/>
</dbReference>
<dbReference type="InterPro" id="IPR050736">
    <property type="entry name" value="Sensor_HK_Regulatory"/>
</dbReference>
<comment type="catalytic activity">
    <reaction evidence="1">
        <text>ATP + protein L-histidine = ADP + protein N-phospho-L-histidine.</text>
        <dbReference type="EC" id="2.7.13.3"/>
    </reaction>
</comment>
<dbReference type="AlphaFoldDB" id="A0A5C1HYP1"/>
<reference evidence="7" key="1">
    <citation type="submission" date="2019-08" db="EMBL/GenBank/DDBJ databases">
        <title>Comparative genome analysis confer to the adaptation heavy metal polluted environment.</title>
        <authorList>
            <person name="Li Y."/>
        </authorList>
    </citation>
    <scope>NUCLEOTIDE SEQUENCE [LARGE SCALE GENOMIC DNA]</scope>
    <source>
        <strain evidence="7">P1</strain>
    </source>
</reference>
<evidence type="ECO:0000256" key="2">
    <source>
        <dbReference type="ARBA" id="ARBA00012438"/>
    </source>
</evidence>
<evidence type="ECO:0000256" key="1">
    <source>
        <dbReference type="ARBA" id="ARBA00000085"/>
    </source>
</evidence>
<dbReference type="OrthoDB" id="9813151at2"/>
<dbReference type="InterPro" id="IPR000700">
    <property type="entry name" value="PAS-assoc_C"/>
</dbReference>
<keyword evidence="8" id="KW-1185">Reference proteome</keyword>
<gene>
    <name evidence="7" type="ORF">DEO27_007845</name>
</gene>
<sequence>MGSIIDITKQKETENNLINAQAVTEELMRKKDEFMSVASHELKTPVTSLKGSLQILQRMTAGWIGKIQWYLSSTKLKNKPVNLLYC</sequence>
<dbReference type="Proteomes" id="UP000251402">
    <property type="component" value="Chromosome"/>
</dbReference>
<dbReference type="InterPro" id="IPR003661">
    <property type="entry name" value="HisK_dim/P_dom"/>
</dbReference>
<keyword evidence="3" id="KW-0808">Transferase</keyword>